<evidence type="ECO:0000259" key="2">
    <source>
        <dbReference type="Pfam" id="PF17389"/>
    </source>
</evidence>
<evidence type="ECO:0000313" key="3">
    <source>
        <dbReference type="EMBL" id="KAK3214585.1"/>
    </source>
</evidence>
<dbReference type="GO" id="GO:0005975">
    <property type="term" value="P:carbohydrate metabolic process"/>
    <property type="evidence" value="ECO:0007669"/>
    <property type="project" value="InterPro"/>
</dbReference>
<organism evidence="3 4">
    <name type="scientific">Pseudopithomyces chartarum</name>
    <dbReference type="NCBI Taxonomy" id="1892770"/>
    <lineage>
        <taxon>Eukaryota</taxon>
        <taxon>Fungi</taxon>
        <taxon>Dikarya</taxon>
        <taxon>Ascomycota</taxon>
        <taxon>Pezizomycotina</taxon>
        <taxon>Dothideomycetes</taxon>
        <taxon>Pleosporomycetidae</taxon>
        <taxon>Pleosporales</taxon>
        <taxon>Massarineae</taxon>
        <taxon>Didymosphaeriaceae</taxon>
        <taxon>Pseudopithomyces</taxon>
    </lineage>
</organism>
<evidence type="ECO:0000313" key="4">
    <source>
        <dbReference type="Proteomes" id="UP001280581"/>
    </source>
</evidence>
<gene>
    <name evidence="3" type="ORF">GRF29_19g604418</name>
</gene>
<dbReference type="GO" id="GO:0003824">
    <property type="term" value="F:catalytic activity"/>
    <property type="evidence" value="ECO:0007669"/>
    <property type="project" value="UniProtKB-ARBA"/>
</dbReference>
<keyword evidence="1" id="KW-0732">Signal</keyword>
<sequence>MRFGLLASGSWLWSAVYAFVDYGNIYPLKYSPGEYTSPANSLPYGNKTIITLSSANPAVILDYGTEVAGFPFFVATQNGSAAQIEVKYSEELSGLWNSNADGPWTFSNGLSNTFRVETFEIKESGYLESFFVQGGQRWQSIRLLTNDSITINNVGLRATSQHMHPNELPGHMKTSNPTYNKIFDLGGGVVQPACVDAGNAPSTWEITDEGALIRGQATAQSADGILLNAANYTIEFETKIVRGGTGWRIASDGHPYGPYFVLTSNYIEGSVFLNVNRTLMPPNTLIFNSGWSIVNQSTLATPANQQYPLNLSVAEDRWYSISTTIEESGYRIGLDGEEIAFVPLPPRDPTARFASASSYEGTWGFGGFQDHISLVTNVTVTSNNGTQIYKSSLTSNDTLVEYGVAPLDHSVCLDGAKRDRLVWTGDFYHTVRVLAQTTARWEFLLGSIELLFGYQVTSGPYAGFVPISPALGTRPENAAAYPDYTGLVDYQDLFMAGIAEYFRYSGDVDGLRKYWPNIKKLAKARIAFIDPSSGLVAGSPEVPVTFSFLGPANGSAVSGLFSFTLQRLAPLAAAMNDTKAADDFEATASKLNDAINRNLWNPSLGTYSLSTDSPGNFSLTGIAWCILSGAANSSQASSSIAKLKDLRFGPGYRTTSSDEESPEYQLAPNPSGFLLEALFQSYLNFDSDSKPAVTHLLDGLWGSMVNNDAYYSGASWEYVKPDGSPGIDLFTSLAHPWGAAPSYVLPEYLLGDAWMNDMINLETF</sequence>
<dbReference type="SUPFAM" id="SSF48208">
    <property type="entry name" value="Six-hairpin glycosidases"/>
    <property type="match status" value="1"/>
</dbReference>
<dbReference type="InterPro" id="IPR008928">
    <property type="entry name" value="6-hairpin_glycosidase_sf"/>
</dbReference>
<dbReference type="InterPro" id="IPR035396">
    <property type="entry name" value="Bac_rhamnosid6H"/>
</dbReference>
<dbReference type="Gene3D" id="1.50.10.10">
    <property type="match status" value="1"/>
</dbReference>
<protein>
    <recommendedName>
        <fullName evidence="2">Alpha-L-rhamnosidase six-hairpin glycosidase domain-containing protein</fullName>
    </recommendedName>
</protein>
<comment type="caution">
    <text evidence="3">The sequence shown here is derived from an EMBL/GenBank/DDBJ whole genome shotgun (WGS) entry which is preliminary data.</text>
</comment>
<evidence type="ECO:0000256" key="1">
    <source>
        <dbReference type="SAM" id="SignalP"/>
    </source>
</evidence>
<reference evidence="3 4" key="1">
    <citation type="submission" date="2021-02" db="EMBL/GenBank/DDBJ databases">
        <title>Genome assembly of Pseudopithomyces chartarum.</title>
        <authorList>
            <person name="Jauregui R."/>
            <person name="Singh J."/>
            <person name="Voisey C."/>
        </authorList>
    </citation>
    <scope>NUCLEOTIDE SEQUENCE [LARGE SCALE GENOMIC DNA]</scope>
    <source>
        <strain evidence="3 4">AGR01</strain>
    </source>
</reference>
<dbReference type="AlphaFoldDB" id="A0AAN6M1E1"/>
<dbReference type="InterPro" id="IPR012341">
    <property type="entry name" value="6hp_glycosidase-like_sf"/>
</dbReference>
<feature type="domain" description="Alpha-L-rhamnosidase six-hairpin glycosidase" evidence="2">
    <location>
        <begin position="409"/>
        <end position="611"/>
    </location>
</feature>
<dbReference type="PANTHER" id="PTHR34987">
    <property type="entry name" value="C, PUTATIVE (AFU_ORTHOLOGUE AFUA_3G02880)-RELATED"/>
    <property type="match status" value="1"/>
</dbReference>
<proteinExistence type="predicted"/>
<feature type="chain" id="PRO_5042931871" description="Alpha-L-rhamnosidase six-hairpin glycosidase domain-containing protein" evidence="1">
    <location>
        <begin position="19"/>
        <end position="764"/>
    </location>
</feature>
<dbReference type="EMBL" id="WVTA01000003">
    <property type="protein sequence ID" value="KAK3214585.1"/>
    <property type="molecule type" value="Genomic_DNA"/>
</dbReference>
<dbReference type="Proteomes" id="UP001280581">
    <property type="component" value="Unassembled WGS sequence"/>
</dbReference>
<keyword evidence="4" id="KW-1185">Reference proteome</keyword>
<accession>A0AAN6M1E1</accession>
<name>A0AAN6M1E1_9PLEO</name>
<dbReference type="Pfam" id="PF17389">
    <property type="entry name" value="Bac_rhamnosid6H"/>
    <property type="match status" value="1"/>
</dbReference>
<dbReference type="PANTHER" id="PTHR34987:SF4">
    <property type="entry name" value="ALPHA-L-RHAMNOSIDASE C-TERMINAL DOMAIN-CONTAINING PROTEIN"/>
    <property type="match status" value="1"/>
</dbReference>
<feature type="signal peptide" evidence="1">
    <location>
        <begin position="1"/>
        <end position="18"/>
    </location>
</feature>